<accession>A0A0B1T5D0</accession>
<protein>
    <submittedName>
        <fullName evidence="1">Uncharacterized protein</fullName>
    </submittedName>
</protein>
<keyword evidence="2" id="KW-1185">Reference proteome</keyword>
<organism evidence="1 2">
    <name type="scientific">Oesophagostomum dentatum</name>
    <name type="common">Nodular worm</name>
    <dbReference type="NCBI Taxonomy" id="61180"/>
    <lineage>
        <taxon>Eukaryota</taxon>
        <taxon>Metazoa</taxon>
        <taxon>Ecdysozoa</taxon>
        <taxon>Nematoda</taxon>
        <taxon>Chromadorea</taxon>
        <taxon>Rhabditida</taxon>
        <taxon>Rhabditina</taxon>
        <taxon>Rhabditomorpha</taxon>
        <taxon>Strongyloidea</taxon>
        <taxon>Strongylidae</taxon>
        <taxon>Oesophagostomum</taxon>
    </lineage>
</organism>
<dbReference type="EMBL" id="KN551342">
    <property type="protein sequence ID" value="KHJ92449.1"/>
    <property type="molecule type" value="Genomic_DNA"/>
</dbReference>
<proteinExistence type="predicted"/>
<reference evidence="1 2" key="1">
    <citation type="submission" date="2014-03" db="EMBL/GenBank/DDBJ databases">
        <title>Draft genome of the hookworm Oesophagostomum dentatum.</title>
        <authorList>
            <person name="Mitreva M."/>
        </authorList>
    </citation>
    <scope>NUCLEOTIDE SEQUENCE [LARGE SCALE GENOMIC DNA]</scope>
    <source>
        <strain evidence="1 2">OD-Hann</strain>
    </source>
</reference>
<sequence>MNYNRVSEKFNRKRFEQQADWMSGKRKISNILLEDIQRPDMKEILQDVDTTMVLSWSDLLVCHPSFRFWMKSSYTDIKFALRNNSNQFIIILVDGNSIILRDPFHLDSLLY</sequence>
<gene>
    <name evidence="1" type="ORF">OESDEN_07662</name>
</gene>
<dbReference type="AlphaFoldDB" id="A0A0B1T5D0"/>
<name>A0A0B1T5D0_OESDE</name>
<evidence type="ECO:0000313" key="1">
    <source>
        <dbReference type="EMBL" id="KHJ92449.1"/>
    </source>
</evidence>
<dbReference type="Proteomes" id="UP000053660">
    <property type="component" value="Unassembled WGS sequence"/>
</dbReference>
<evidence type="ECO:0000313" key="2">
    <source>
        <dbReference type="Proteomes" id="UP000053660"/>
    </source>
</evidence>